<reference evidence="2" key="1">
    <citation type="submission" date="2020-08" db="EMBL/GenBank/DDBJ databases">
        <title>Lewinella bacteria from marine environments.</title>
        <authorList>
            <person name="Zhong Y."/>
        </authorList>
    </citation>
    <scope>NUCLEOTIDE SEQUENCE</scope>
    <source>
        <strain evidence="2">KCTC 42187</strain>
    </source>
</reference>
<dbReference type="InterPro" id="IPR031709">
    <property type="entry name" value="PutAbiC"/>
</dbReference>
<dbReference type="EMBL" id="JACSIT010000120">
    <property type="protein sequence ID" value="MBC6995202.1"/>
    <property type="molecule type" value="Genomic_DNA"/>
</dbReference>
<keyword evidence="1" id="KW-1133">Transmembrane helix</keyword>
<sequence>MKKPLAIMGGATIAIKGRLRRMGETVRAKFMTTHIEKYATYKKPSWLERNWIEIFTIIGGLLAINLIFLAKAYRETNSIDPATAAQLGDFVGGYIGTIFALVSVVFLYSTLKNQRETSTIEKFETKYFELIKMHRDNVAEIGIGADLGKKIFVIMIREFRAILQIAKCVAFENGQTFNQKEFFNISYYALFFGVGPNSSRMLREALKGYDQSFVYEFEKSLNDKTIRSKVKSERKFKFNPFEGHQSRLGHYYRHLYQTVSYVNKQTVDIDKYEYVKTIRAQLTTHEQALLFINCLTPIGQVWWDENLISGYRFVKNIPYGFFDKETEIDLTSFFPADYFEYQERKTTNDKDKTQPT</sequence>
<comment type="caution">
    <text evidence="2">The sequence shown here is derived from an EMBL/GenBank/DDBJ whole genome shotgun (WGS) entry which is preliminary data.</text>
</comment>
<name>A0A923TDT5_9BACT</name>
<dbReference type="RefSeq" id="WP_187467249.1">
    <property type="nucleotide sequence ID" value="NZ_JACSIT010000120.1"/>
</dbReference>
<keyword evidence="3" id="KW-1185">Reference proteome</keyword>
<feature type="transmembrane region" description="Helical" evidence="1">
    <location>
        <begin position="90"/>
        <end position="108"/>
    </location>
</feature>
<proteinExistence type="predicted"/>
<gene>
    <name evidence="2" type="ORF">H9S92_13570</name>
</gene>
<feature type="transmembrane region" description="Helical" evidence="1">
    <location>
        <begin position="51"/>
        <end position="70"/>
    </location>
</feature>
<dbReference type="AlphaFoldDB" id="A0A923TDT5"/>
<accession>A0A923TDT5</accession>
<protein>
    <submittedName>
        <fullName evidence="2">Phage abortive infection protein</fullName>
    </submittedName>
</protein>
<evidence type="ECO:0000256" key="1">
    <source>
        <dbReference type="SAM" id="Phobius"/>
    </source>
</evidence>
<keyword evidence="1" id="KW-0472">Membrane</keyword>
<organism evidence="2 3">
    <name type="scientific">Neolewinella lacunae</name>
    <dbReference type="NCBI Taxonomy" id="1517758"/>
    <lineage>
        <taxon>Bacteria</taxon>
        <taxon>Pseudomonadati</taxon>
        <taxon>Bacteroidota</taxon>
        <taxon>Saprospiria</taxon>
        <taxon>Saprospirales</taxon>
        <taxon>Lewinellaceae</taxon>
        <taxon>Neolewinella</taxon>
    </lineage>
</organism>
<keyword evidence="1" id="KW-0812">Transmembrane</keyword>
<evidence type="ECO:0000313" key="3">
    <source>
        <dbReference type="Proteomes" id="UP000650081"/>
    </source>
</evidence>
<evidence type="ECO:0000313" key="2">
    <source>
        <dbReference type="EMBL" id="MBC6995202.1"/>
    </source>
</evidence>
<dbReference type="Proteomes" id="UP000650081">
    <property type="component" value="Unassembled WGS sequence"/>
</dbReference>
<dbReference type="Pfam" id="PF16872">
    <property type="entry name" value="putAbiC"/>
    <property type="match status" value="1"/>
</dbReference>